<evidence type="ECO:0000313" key="2">
    <source>
        <dbReference type="Proteomes" id="UP000037395"/>
    </source>
</evidence>
<organism evidence="1 2">
    <name type="scientific">Kitasatospora aureofaciens</name>
    <name type="common">Streptomyces aureofaciens</name>
    <dbReference type="NCBI Taxonomy" id="1894"/>
    <lineage>
        <taxon>Bacteria</taxon>
        <taxon>Bacillati</taxon>
        <taxon>Actinomycetota</taxon>
        <taxon>Actinomycetes</taxon>
        <taxon>Kitasatosporales</taxon>
        <taxon>Streptomycetaceae</taxon>
        <taxon>Kitasatospora</taxon>
    </lineage>
</organism>
<evidence type="ECO:0000313" key="1">
    <source>
        <dbReference type="EMBL" id="OEV39479.1"/>
    </source>
</evidence>
<name>A0A1E7NFJ7_KITAU</name>
<gene>
    <name evidence="1" type="ORF">HS99_0001935</name>
</gene>
<dbReference type="EMBL" id="JPRF03000001">
    <property type="protein sequence ID" value="OEV39479.1"/>
    <property type="molecule type" value="Genomic_DNA"/>
</dbReference>
<dbReference type="Proteomes" id="UP000037395">
    <property type="component" value="Unassembled WGS sequence"/>
</dbReference>
<sequence length="128" mass="13726">MVTMQQAVHFDAIFQNSPGDRHVQVRMNGNVVFNDTLEGQGSVKGMDITEPIVGTTHIELGIVTDDGAFHACRYTDIPTFGGPPPFELVLPDSGLFPPSPAHFDTAATTGLPAFGGGTFELFYEESIV</sequence>
<accession>A0A1E7NFJ7</accession>
<reference evidence="1" key="1">
    <citation type="submission" date="2016-08" db="EMBL/GenBank/DDBJ databases">
        <title>Sequencing, Assembly and Comparative Genomics of S. aureofaciens ATCC 10762.</title>
        <authorList>
            <person name="Gradnigo J.S."/>
            <person name="Johnson N."/>
            <person name="Somerville G.A."/>
        </authorList>
    </citation>
    <scope>NUCLEOTIDE SEQUENCE [LARGE SCALE GENOMIC DNA]</scope>
    <source>
        <strain evidence="1">ATCC 10762</strain>
    </source>
</reference>
<proteinExistence type="predicted"/>
<keyword evidence="2" id="KW-1185">Reference proteome</keyword>
<comment type="caution">
    <text evidence="1">The sequence shown here is derived from an EMBL/GenBank/DDBJ whole genome shotgun (WGS) entry which is preliminary data.</text>
</comment>
<dbReference type="AlphaFoldDB" id="A0A1E7NFJ7"/>
<protein>
    <submittedName>
        <fullName evidence="1">Uncharacterized protein</fullName>
    </submittedName>
</protein>